<evidence type="ECO:0000256" key="1">
    <source>
        <dbReference type="ARBA" id="ARBA00004127"/>
    </source>
</evidence>
<accession>A0AA40ED47</accession>
<feature type="transmembrane region" description="Helical" evidence="5">
    <location>
        <begin position="251"/>
        <end position="269"/>
    </location>
</feature>
<dbReference type="EMBL" id="JAUKTV010000005">
    <property type="protein sequence ID" value="KAK0737029.1"/>
    <property type="molecule type" value="Genomic_DNA"/>
</dbReference>
<feature type="transmembrane region" description="Helical" evidence="5">
    <location>
        <begin position="281"/>
        <end position="301"/>
    </location>
</feature>
<dbReference type="AlphaFoldDB" id="A0AA40ED47"/>
<evidence type="ECO:0000256" key="3">
    <source>
        <dbReference type="ARBA" id="ARBA00022989"/>
    </source>
</evidence>
<dbReference type="GO" id="GO:0016095">
    <property type="term" value="P:polyprenol catabolic process"/>
    <property type="evidence" value="ECO:0007669"/>
    <property type="project" value="UniProtKB-UniRule"/>
</dbReference>
<dbReference type="Pfam" id="PF02544">
    <property type="entry name" value="Steroid_dh"/>
    <property type="match status" value="1"/>
</dbReference>
<protein>
    <recommendedName>
        <fullName evidence="5">Polyprenal reductase</fullName>
        <ecNumber evidence="5">1.3.1.94</ecNumber>
    </recommendedName>
</protein>
<evidence type="ECO:0000259" key="6">
    <source>
        <dbReference type="Pfam" id="PF02544"/>
    </source>
</evidence>
<comment type="subcellular location">
    <subcellularLocation>
        <location evidence="1">Endomembrane system</location>
        <topology evidence="1">Multi-pass membrane protein</topology>
    </subcellularLocation>
    <subcellularLocation>
        <location evidence="5">Endoplasmic reticulum membrane</location>
    </subcellularLocation>
</comment>
<dbReference type="GO" id="GO:0006488">
    <property type="term" value="P:dolichol-linked oligosaccharide biosynthetic process"/>
    <property type="evidence" value="ECO:0007669"/>
    <property type="project" value="UniProtKB-UniRule"/>
</dbReference>
<feature type="transmembrane region" description="Helical" evidence="5">
    <location>
        <begin position="86"/>
        <end position="107"/>
    </location>
</feature>
<comment type="similarity">
    <text evidence="5">Belongs to the steroid 5-alpha reductase family. Polyprenal reductase subfamily.</text>
</comment>
<dbReference type="InterPro" id="IPR039698">
    <property type="entry name" value="Dfg10/SRD5A3"/>
</dbReference>
<feature type="domain" description="3-oxo-5-alpha-steroid 4-dehydrogenase C-terminal" evidence="6">
    <location>
        <begin position="215"/>
        <end position="328"/>
    </location>
</feature>
<dbReference type="PROSITE" id="PS50244">
    <property type="entry name" value="S5A_REDUCTASE"/>
    <property type="match status" value="1"/>
</dbReference>
<organism evidence="7 8">
    <name type="scientific">Apiosordaria backusii</name>
    <dbReference type="NCBI Taxonomy" id="314023"/>
    <lineage>
        <taxon>Eukaryota</taxon>
        <taxon>Fungi</taxon>
        <taxon>Dikarya</taxon>
        <taxon>Ascomycota</taxon>
        <taxon>Pezizomycotina</taxon>
        <taxon>Sordariomycetes</taxon>
        <taxon>Sordariomycetidae</taxon>
        <taxon>Sordariales</taxon>
        <taxon>Lasiosphaeriaceae</taxon>
        <taxon>Apiosordaria</taxon>
    </lineage>
</organism>
<reference evidence="7" key="1">
    <citation type="submission" date="2023-06" db="EMBL/GenBank/DDBJ databases">
        <title>Genome-scale phylogeny and comparative genomics of the fungal order Sordariales.</title>
        <authorList>
            <consortium name="Lawrence Berkeley National Laboratory"/>
            <person name="Hensen N."/>
            <person name="Bonometti L."/>
            <person name="Westerberg I."/>
            <person name="Brannstrom I.O."/>
            <person name="Guillou S."/>
            <person name="Cros-Aarteil S."/>
            <person name="Calhoun S."/>
            <person name="Haridas S."/>
            <person name="Kuo A."/>
            <person name="Mondo S."/>
            <person name="Pangilinan J."/>
            <person name="Riley R."/>
            <person name="Labutti K."/>
            <person name="Andreopoulos B."/>
            <person name="Lipzen A."/>
            <person name="Chen C."/>
            <person name="Yanf M."/>
            <person name="Daum C."/>
            <person name="Ng V."/>
            <person name="Clum A."/>
            <person name="Steindorff A."/>
            <person name="Ohm R."/>
            <person name="Martin F."/>
            <person name="Silar P."/>
            <person name="Natvig D."/>
            <person name="Lalanne C."/>
            <person name="Gautier V."/>
            <person name="Ament-Velasquez S.L."/>
            <person name="Kruys A."/>
            <person name="Hutchinson M.I."/>
            <person name="Powell A.J."/>
            <person name="Barry K."/>
            <person name="Miller A.N."/>
            <person name="Grigoriev I.V."/>
            <person name="Debuchy R."/>
            <person name="Gladieux P."/>
            <person name="Thoren M.H."/>
            <person name="Johannesson H."/>
        </authorList>
    </citation>
    <scope>NUCLEOTIDE SEQUENCE</scope>
    <source>
        <strain evidence="7">CBS 540.89</strain>
    </source>
</reference>
<keyword evidence="5" id="KW-0521">NADP</keyword>
<dbReference type="GO" id="GO:0160198">
    <property type="term" value="F:polyprenal reductase activity"/>
    <property type="evidence" value="ECO:0007669"/>
    <property type="project" value="UniProtKB-EC"/>
</dbReference>
<evidence type="ECO:0000256" key="5">
    <source>
        <dbReference type="RuleBase" id="RU367081"/>
    </source>
</evidence>
<dbReference type="InterPro" id="IPR001104">
    <property type="entry name" value="3-oxo-5_a-steroid_4-DH_C"/>
</dbReference>
<sequence length="328" mass="36696">MIHQTIDTLSHTLSTTPPSTYCQSFFLFAASAVAAIAILPADLKQILVDYGARASSSPSSPDKDKKNALLSFLSTLTKYTQVPHSWFAFFYIASLSCSFFWAGQYLLHGQALRFIAQKEEEARYHGGNGTRGTMDLVQVAAGWSMMALQALRRTYEHVFVVRPSPKSTMWVVHWVLGVGFYVAMSVGVWVEGAGALLNNNNTTRANNLELERETMTKLAVAIPAFFYAWANQYYSHKHLSSLRKYSLPTEGLFRWFVCAHYTCECLLYLSMAVATAPNGGWVNRTVVCALVFVVVNLGVTASGTRRWYEQKFGRGAVEGRWNMIPFVF</sequence>
<dbReference type="GO" id="GO:0005789">
    <property type="term" value="C:endoplasmic reticulum membrane"/>
    <property type="evidence" value="ECO:0007669"/>
    <property type="project" value="UniProtKB-SubCell"/>
</dbReference>
<name>A0AA40ED47_9PEZI</name>
<dbReference type="PANTHER" id="PTHR14624:SF0">
    <property type="entry name" value="POLYPRENOL REDUCTASE"/>
    <property type="match status" value="1"/>
</dbReference>
<evidence type="ECO:0000313" key="7">
    <source>
        <dbReference type="EMBL" id="KAK0737029.1"/>
    </source>
</evidence>
<comment type="function">
    <text evidence="5">Plays a key role in early steps of protein N-linked glycosylation by being involved in the conversion of polyprenol into dolichol. Acts as a polyprenal reductase that mediates the reduction of polyprenal into dolichal in a NADP-dependent mechanism. Dolichols are required for the synthesis of dolichol-linked monosaccharides and the oligosaccharide precursor used for N-glycosylation.</text>
</comment>
<dbReference type="EC" id="1.3.1.94" evidence="5"/>
<evidence type="ECO:0000313" key="8">
    <source>
        <dbReference type="Proteomes" id="UP001172159"/>
    </source>
</evidence>
<feature type="transmembrane region" description="Helical" evidence="5">
    <location>
        <begin position="171"/>
        <end position="190"/>
    </location>
</feature>
<keyword evidence="4 5" id="KW-0472">Membrane</keyword>
<proteinExistence type="inferred from homology"/>
<evidence type="ECO:0000256" key="2">
    <source>
        <dbReference type="ARBA" id="ARBA00022692"/>
    </source>
</evidence>
<evidence type="ECO:0000256" key="4">
    <source>
        <dbReference type="ARBA" id="ARBA00023136"/>
    </source>
</evidence>
<dbReference type="PANTHER" id="PTHR14624">
    <property type="entry name" value="DFG10 PROTEIN"/>
    <property type="match status" value="1"/>
</dbReference>
<keyword evidence="5" id="KW-0560">Oxidoreductase</keyword>
<keyword evidence="8" id="KW-1185">Reference proteome</keyword>
<gene>
    <name evidence="7" type="ORF">B0T21DRAFT_410499</name>
</gene>
<keyword evidence="5" id="KW-0256">Endoplasmic reticulum</keyword>
<dbReference type="Proteomes" id="UP001172159">
    <property type="component" value="Unassembled WGS sequence"/>
</dbReference>
<comment type="catalytic activity">
    <reaction evidence="5">
        <text>a di-trans,poly-cis-dolichal + NADP(+) = a di-trans,poly-cis-polyprenal + NADPH + H(+)</text>
        <dbReference type="Rhea" id="RHEA:80727"/>
        <dbReference type="Rhea" id="RHEA-COMP:19536"/>
        <dbReference type="Rhea" id="RHEA-COMP:19537"/>
        <dbReference type="ChEBI" id="CHEBI:15378"/>
        <dbReference type="ChEBI" id="CHEBI:57783"/>
        <dbReference type="ChEBI" id="CHEBI:58349"/>
        <dbReference type="ChEBI" id="CHEBI:231623"/>
        <dbReference type="ChEBI" id="CHEBI:231637"/>
        <dbReference type="EC" id="1.3.1.94"/>
    </reaction>
    <physiologicalReaction direction="right-to-left" evidence="5">
        <dbReference type="Rhea" id="RHEA:80729"/>
    </physiologicalReaction>
</comment>
<keyword evidence="3 5" id="KW-1133">Transmembrane helix</keyword>
<keyword evidence="2 5" id="KW-0812">Transmembrane</keyword>
<dbReference type="GO" id="GO:0003865">
    <property type="term" value="F:3-oxo-5-alpha-steroid 4-dehydrogenase activity"/>
    <property type="evidence" value="ECO:0007669"/>
    <property type="project" value="TreeGrafter"/>
</dbReference>
<feature type="transmembrane region" description="Helical" evidence="5">
    <location>
        <begin position="21"/>
        <end position="41"/>
    </location>
</feature>
<comment type="pathway">
    <text evidence="5">Protein modification; protein glycosylation.</text>
</comment>
<comment type="caution">
    <text evidence="7">The sequence shown here is derived from an EMBL/GenBank/DDBJ whole genome shotgun (WGS) entry which is preliminary data.</text>
</comment>
<dbReference type="GO" id="GO:0102389">
    <property type="term" value="F:polyprenol reductase activity"/>
    <property type="evidence" value="ECO:0007669"/>
    <property type="project" value="UniProtKB-UniRule"/>
</dbReference>